<keyword evidence="7" id="KW-0802">TPR repeat</keyword>
<dbReference type="Gene3D" id="1.25.40.10">
    <property type="entry name" value="Tetratricopeptide repeat domain"/>
    <property type="match status" value="1"/>
</dbReference>
<keyword evidence="6" id="KW-0482">Metalloprotease</keyword>
<proteinExistence type="predicted"/>
<dbReference type="Pfam" id="PF13432">
    <property type="entry name" value="TPR_16"/>
    <property type="match status" value="1"/>
</dbReference>
<dbReference type="PANTHER" id="PTHR22726:SF1">
    <property type="entry name" value="METALLOENDOPEPTIDASE OMA1, MITOCHONDRIAL"/>
    <property type="match status" value="1"/>
</dbReference>
<dbReference type="CDD" id="cd07324">
    <property type="entry name" value="M48C_Oma1-like"/>
    <property type="match status" value="1"/>
</dbReference>
<dbReference type="GO" id="GO:0016020">
    <property type="term" value="C:membrane"/>
    <property type="evidence" value="ECO:0007669"/>
    <property type="project" value="TreeGrafter"/>
</dbReference>
<dbReference type="InterPro" id="IPR001915">
    <property type="entry name" value="Peptidase_M48"/>
</dbReference>
<evidence type="ECO:0000256" key="1">
    <source>
        <dbReference type="ARBA" id="ARBA00001947"/>
    </source>
</evidence>
<dbReference type="GO" id="GO:0051603">
    <property type="term" value="P:proteolysis involved in protein catabolic process"/>
    <property type="evidence" value="ECO:0007669"/>
    <property type="project" value="TreeGrafter"/>
</dbReference>
<keyword evidence="10" id="KW-1185">Reference proteome</keyword>
<dbReference type="Pfam" id="PF01435">
    <property type="entry name" value="Peptidase_M48"/>
    <property type="match status" value="1"/>
</dbReference>
<dbReference type="EMBL" id="JACIGK010000001">
    <property type="protein sequence ID" value="MBB4264424.1"/>
    <property type="molecule type" value="Genomic_DNA"/>
</dbReference>
<comment type="cofactor">
    <cofactor evidence="1">
        <name>Zn(2+)</name>
        <dbReference type="ChEBI" id="CHEBI:29105"/>
    </cofactor>
</comment>
<evidence type="ECO:0000256" key="3">
    <source>
        <dbReference type="ARBA" id="ARBA00022723"/>
    </source>
</evidence>
<dbReference type="Proteomes" id="UP000554286">
    <property type="component" value="Unassembled WGS sequence"/>
</dbReference>
<dbReference type="Gene3D" id="3.30.2010.10">
    <property type="entry name" value="Metalloproteases ('zincins'), catalytic domain"/>
    <property type="match status" value="1"/>
</dbReference>
<keyword evidence="2 9" id="KW-0645">Protease</keyword>
<evidence type="ECO:0000256" key="6">
    <source>
        <dbReference type="ARBA" id="ARBA00023049"/>
    </source>
</evidence>
<evidence type="ECO:0000259" key="8">
    <source>
        <dbReference type="Pfam" id="PF01435"/>
    </source>
</evidence>
<dbReference type="AlphaFoldDB" id="A0A7W6W832"/>
<dbReference type="GO" id="GO:0004222">
    <property type="term" value="F:metalloendopeptidase activity"/>
    <property type="evidence" value="ECO:0007669"/>
    <property type="project" value="InterPro"/>
</dbReference>
<feature type="repeat" description="TPR" evidence="7">
    <location>
        <begin position="342"/>
        <end position="375"/>
    </location>
</feature>
<evidence type="ECO:0000313" key="9">
    <source>
        <dbReference type="EMBL" id="MBB4264424.1"/>
    </source>
</evidence>
<reference evidence="9 10" key="1">
    <citation type="submission" date="2020-08" db="EMBL/GenBank/DDBJ databases">
        <title>Genome sequencing of Purple Non-Sulfur Bacteria from various extreme environments.</title>
        <authorList>
            <person name="Mayer M."/>
        </authorList>
    </citation>
    <scope>NUCLEOTIDE SEQUENCE [LARGE SCALE GENOMIC DNA]</scope>
    <source>
        <strain evidence="9 10">JA131</strain>
    </source>
</reference>
<dbReference type="PROSITE" id="PS50005">
    <property type="entry name" value="TPR"/>
    <property type="match status" value="1"/>
</dbReference>
<keyword evidence="5" id="KW-0862">Zinc</keyword>
<dbReference type="PANTHER" id="PTHR22726">
    <property type="entry name" value="METALLOENDOPEPTIDASE OMA1"/>
    <property type="match status" value="1"/>
</dbReference>
<sequence length="485" mass="53063">MARMRILRIKSRPVWTPAPDRGRGPRAPARPRAARTGITAVAAILVTALALIVMVVTPPAARAASLIRDAEIERIIRTYAAPLLRNAGIPQSAVTIRLLNDDSLNAFVTTRQRMFIHTGLVMRTERVETLVGVIAHEIGHIAGGHLVRLDAEREQFTTTALLATLVSTAAGALAGRPDVGLAVGSMAQGSALRGFLAYTRTEESSADAFALSALEREGLPADGLHDFMRTLQNQEALSSAYQDPYLRTHPLTRDRLSAMEAHLERSRATSAGVPAAWREMHARMRAKLIAFLRPPSETLNRYKDLEGPAADYARAIAYYKAVDLDRAVPLIDALITAEPDNPFFEELKGQMLFESGRVAEALTHYQRAVALAPEEPLLRVALAHAQVESGDTALLKAAQDNLRNAVSRDADNALAWRLLALAYGRAGESALADYAMAETAVRSGEYDRALFHVGRAQSQVPRGSPTWLRLEDIDTEARRRRRDKD</sequence>
<evidence type="ECO:0000313" key="10">
    <source>
        <dbReference type="Proteomes" id="UP000554286"/>
    </source>
</evidence>
<evidence type="ECO:0000256" key="2">
    <source>
        <dbReference type="ARBA" id="ARBA00022670"/>
    </source>
</evidence>
<evidence type="ECO:0000256" key="7">
    <source>
        <dbReference type="PROSITE-ProRule" id="PRU00339"/>
    </source>
</evidence>
<accession>A0A7W6W832</accession>
<dbReference type="SUPFAM" id="SSF48452">
    <property type="entry name" value="TPR-like"/>
    <property type="match status" value="1"/>
</dbReference>
<dbReference type="InterPro" id="IPR019734">
    <property type="entry name" value="TPR_rpt"/>
</dbReference>
<protein>
    <submittedName>
        <fullName evidence="9">Putative Zn-dependent protease</fullName>
    </submittedName>
</protein>
<keyword evidence="3" id="KW-0479">Metal-binding</keyword>
<dbReference type="GO" id="GO:0046872">
    <property type="term" value="F:metal ion binding"/>
    <property type="evidence" value="ECO:0007669"/>
    <property type="project" value="UniProtKB-KW"/>
</dbReference>
<keyword evidence="4" id="KW-0378">Hydrolase</keyword>
<dbReference type="InterPro" id="IPR051156">
    <property type="entry name" value="Mito/Outer_Membr_Metalloprot"/>
</dbReference>
<gene>
    <name evidence="9" type="ORF">GGD89_000030</name>
</gene>
<organism evidence="9 10">
    <name type="scientific">Roseospira visakhapatnamensis</name>
    <dbReference type="NCBI Taxonomy" id="390880"/>
    <lineage>
        <taxon>Bacteria</taxon>
        <taxon>Pseudomonadati</taxon>
        <taxon>Pseudomonadota</taxon>
        <taxon>Alphaproteobacteria</taxon>
        <taxon>Rhodospirillales</taxon>
        <taxon>Rhodospirillaceae</taxon>
        <taxon>Roseospira</taxon>
    </lineage>
</organism>
<name>A0A7W6W832_9PROT</name>
<dbReference type="InterPro" id="IPR011990">
    <property type="entry name" value="TPR-like_helical_dom_sf"/>
</dbReference>
<dbReference type="RefSeq" id="WP_184042071.1">
    <property type="nucleotide sequence ID" value="NZ_JACIGK010000001.1"/>
</dbReference>
<comment type="caution">
    <text evidence="9">The sequence shown here is derived from an EMBL/GenBank/DDBJ whole genome shotgun (WGS) entry which is preliminary data.</text>
</comment>
<evidence type="ECO:0000256" key="5">
    <source>
        <dbReference type="ARBA" id="ARBA00022833"/>
    </source>
</evidence>
<feature type="domain" description="Peptidase M48" evidence="8">
    <location>
        <begin position="68"/>
        <end position="261"/>
    </location>
</feature>
<evidence type="ECO:0000256" key="4">
    <source>
        <dbReference type="ARBA" id="ARBA00022801"/>
    </source>
</evidence>